<sequence length="160" mass="18316">MNTATTIEQGKTLRYEKVASFRGKLTASEINDALQHFVRKLQESGAQKAGPMISATHSVEIVNGEQMLDIEFLVAIDRVIELNSPYKFKDVFQLVNALYTRYVGDPNKIEDAYNELFTYILRHELQQITSVYNVNVNDDKIQYGESPFFDLYISINPNNI</sequence>
<keyword evidence="2" id="KW-1185">Reference proteome</keyword>
<gene>
    <name evidence="1" type="ORF">J40TS1_32800</name>
</gene>
<dbReference type="InterPro" id="IPR011256">
    <property type="entry name" value="Reg_factor_effector_dom_sf"/>
</dbReference>
<comment type="caution">
    <text evidence="1">The sequence shown here is derived from an EMBL/GenBank/DDBJ whole genome shotgun (WGS) entry which is preliminary data.</text>
</comment>
<organism evidence="1 2">
    <name type="scientific">Paenibacillus montaniterrae</name>
    <dbReference type="NCBI Taxonomy" id="429341"/>
    <lineage>
        <taxon>Bacteria</taxon>
        <taxon>Bacillati</taxon>
        <taxon>Bacillota</taxon>
        <taxon>Bacilli</taxon>
        <taxon>Bacillales</taxon>
        <taxon>Paenibacillaceae</taxon>
        <taxon>Paenibacillus</taxon>
    </lineage>
</organism>
<dbReference type="Proteomes" id="UP000683139">
    <property type="component" value="Unassembled WGS sequence"/>
</dbReference>
<evidence type="ECO:0000313" key="1">
    <source>
        <dbReference type="EMBL" id="GIP17638.1"/>
    </source>
</evidence>
<dbReference type="Gene3D" id="3.20.80.10">
    <property type="entry name" value="Regulatory factor, effector binding domain"/>
    <property type="match status" value="1"/>
</dbReference>
<dbReference type="RefSeq" id="WP_213517179.1">
    <property type="nucleotide sequence ID" value="NZ_BOSE01000006.1"/>
</dbReference>
<accession>A0A919YPG2</accession>
<name>A0A919YPG2_9BACL</name>
<reference evidence="1" key="1">
    <citation type="submission" date="2021-03" db="EMBL/GenBank/DDBJ databases">
        <title>Antimicrobial resistance genes in bacteria isolated from Japanese honey, and their potential for conferring macrolide and lincosamide resistance in the American foulbrood pathogen Paenibacillus larvae.</title>
        <authorList>
            <person name="Okamoto M."/>
            <person name="Kumagai M."/>
            <person name="Kanamori H."/>
            <person name="Takamatsu D."/>
        </authorList>
    </citation>
    <scope>NUCLEOTIDE SEQUENCE</scope>
    <source>
        <strain evidence="1">J40TS1</strain>
    </source>
</reference>
<dbReference type="AlphaFoldDB" id="A0A919YPG2"/>
<proteinExistence type="predicted"/>
<evidence type="ECO:0000313" key="2">
    <source>
        <dbReference type="Proteomes" id="UP000683139"/>
    </source>
</evidence>
<protein>
    <submittedName>
        <fullName evidence="1">Uncharacterized protein</fullName>
    </submittedName>
</protein>
<dbReference type="EMBL" id="BOSE01000006">
    <property type="protein sequence ID" value="GIP17638.1"/>
    <property type="molecule type" value="Genomic_DNA"/>
</dbReference>